<dbReference type="PROSITE" id="PS50174">
    <property type="entry name" value="G_PATCH"/>
    <property type="match status" value="1"/>
</dbReference>
<evidence type="ECO:0008006" key="6">
    <source>
        <dbReference type="Google" id="ProtNLM"/>
    </source>
</evidence>
<accession>A0A9P7GDN7</accession>
<dbReference type="Gene3D" id="2.60.200.20">
    <property type="match status" value="1"/>
</dbReference>
<evidence type="ECO:0000259" key="2">
    <source>
        <dbReference type="PROSITE" id="PS50006"/>
    </source>
</evidence>
<dbReference type="AlphaFoldDB" id="A0A9P7GDN7"/>
<dbReference type="InterPro" id="IPR000253">
    <property type="entry name" value="FHA_dom"/>
</dbReference>
<evidence type="ECO:0000313" key="5">
    <source>
        <dbReference type="Proteomes" id="UP000775547"/>
    </source>
</evidence>
<gene>
    <name evidence="4" type="ORF">DXG03_000491</name>
</gene>
<feature type="compositionally biased region" description="Polar residues" evidence="1">
    <location>
        <begin position="36"/>
        <end position="53"/>
    </location>
</feature>
<dbReference type="GO" id="GO:0003676">
    <property type="term" value="F:nucleic acid binding"/>
    <property type="evidence" value="ECO:0007669"/>
    <property type="project" value="InterPro"/>
</dbReference>
<dbReference type="InterPro" id="IPR008984">
    <property type="entry name" value="SMAD_FHA_dom_sf"/>
</dbReference>
<dbReference type="Pfam" id="PF01585">
    <property type="entry name" value="G-patch"/>
    <property type="match status" value="1"/>
</dbReference>
<dbReference type="PANTHER" id="PTHR23106:SF24">
    <property type="entry name" value="ANGIOGENIC FACTOR WITH G PATCH AND FHA DOMAINS 1"/>
    <property type="match status" value="1"/>
</dbReference>
<dbReference type="Pfam" id="PF00498">
    <property type="entry name" value="FHA"/>
    <property type="match status" value="1"/>
</dbReference>
<dbReference type="OrthoDB" id="21470at2759"/>
<feature type="region of interest" description="Disordered" evidence="1">
    <location>
        <begin position="393"/>
        <end position="417"/>
    </location>
</feature>
<dbReference type="PANTHER" id="PTHR23106">
    <property type="entry name" value="ANGIOGENIC FACTOR WITH G PATCH AND FHA DOMAINS 1"/>
    <property type="match status" value="1"/>
</dbReference>
<reference evidence="4" key="2">
    <citation type="submission" date="2021-10" db="EMBL/GenBank/DDBJ databases">
        <title>Phylogenomics reveals ancestral predisposition of the termite-cultivated fungus Termitomyces towards a domesticated lifestyle.</title>
        <authorList>
            <person name="Auxier B."/>
            <person name="Grum-Grzhimaylo A."/>
            <person name="Cardenas M.E."/>
            <person name="Lodge J.D."/>
            <person name="Laessoe T."/>
            <person name="Pedersen O."/>
            <person name="Smith M.E."/>
            <person name="Kuyper T.W."/>
            <person name="Franco-Molano E.A."/>
            <person name="Baroni T.J."/>
            <person name="Aanen D.K."/>
        </authorList>
    </citation>
    <scope>NUCLEOTIDE SEQUENCE</scope>
    <source>
        <strain evidence="4">AP01</strain>
        <tissue evidence="4">Mycelium</tissue>
    </source>
</reference>
<evidence type="ECO:0000259" key="3">
    <source>
        <dbReference type="PROSITE" id="PS50174"/>
    </source>
</evidence>
<feature type="region of interest" description="Disordered" evidence="1">
    <location>
        <begin position="220"/>
        <end position="246"/>
    </location>
</feature>
<dbReference type="PROSITE" id="PS50006">
    <property type="entry name" value="FHA_DOMAIN"/>
    <property type="match status" value="1"/>
</dbReference>
<feature type="region of interest" description="Disordered" evidence="1">
    <location>
        <begin position="291"/>
        <end position="367"/>
    </location>
</feature>
<dbReference type="InterPro" id="IPR000467">
    <property type="entry name" value="G_patch_dom"/>
</dbReference>
<dbReference type="InterPro" id="IPR053027">
    <property type="entry name" value="AGGF1"/>
</dbReference>
<comment type="caution">
    <text evidence="4">The sequence shown here is derived from an EMBL/GenBank/DDBJ whole genome shotgun (WGS) entry which is preliminary data.</text>
</comment>
<feature type="domain" description="FHA" evidence="2">
    <location>
        <begin position="92"/>
        <end position="144"/>
    </location>
</feature>
<keyword evidence="5" id="KW-1185">Reference proteome</keyword>
<protein>
    <recommendedName>
        <fullName evidence="6">Angiogenic factor with G patch and FHA domains 1</fullName>
    </recommendedName>
</protein>
<sequence length="417" mass="44892">MGSEEGEIYEPPSSSYPASVSAASISYDTSYEWPGESSNTPFHSPHSYQTQTKPAPANALRPNQPTFRLVVLSSSILPQKHRLAVIDGYSEIQFGRDVAPAGSTMPKIRLKEMEVSKVHATAYWDASRKEWGVVDMGSVHGTFLLSASAATAGNDTDRGVRLSPPRQASIPRKMGHFDRLTIGGTTFLVHMHEDRLPCEECWTSGTDEIPLCPISKSAKTSAAPKSLDVTPPSGYTPKPAKDPRKSLTMLKQSLLTRHGDSNLRSKSTPPGAAELVAQYVDRSARRRALMPASHPDAPGVSASSASTGAWAEPPPPPPPPRPKSPVVEPISQPPTPLTASNVGHRLLMKQGWEPGTALGPPLDPEEGRIGLVEPIEVSASVNRGGLGLKRSLTTMSMPTLSDPDWKASAKRRRWEEA</sequence>
<feature type="region of interest" description="Disordered" evidence="1">
    <location>
        <begin position="33"/>
        <end position="61"/>
    </location>
</feature>
<reference evidence="4" key="1">
    <citation type="submission" date="2020-07" db="EMBL/GenBank/DDBJ databases">
        <authorList>
            <person name="Nieuwenhuis M."/>
            <person name="Van De Peppel L.J.J."/>
        </authorList>
    </citation>
    <scope>NUCLEOTIDE SEQUENCE</scope>
    <source>
        <strain evidence="4">AP01</strain>
        <tissue evidence="4">Mycelium</tissue>
    </source>
</reference>
<feature type="compositionally biased region" description="Pro residues" evidence="1">
    <location>
        <begin position="312"/>
        <end position="323"/>
    </location>
</feature>
<feature type="compositionally biased region" description="Basic and acidic residues" evidence="1">
    <location>
        <begin position="403"/>
        <end position="417"/>
    </location>
</feature>
<dbReference type="SMART" id="SM00443">
    <property type="entry name" value="G_patch"/>
    <property type="match status" value="1"/>
</dbReference>
<name>A0A9P7GDN7_9AGAR</name>
<evidence type="ECO:0000313" key="4">
    <source>
        <dbReference type="EMBL" id="KAG5647420.1"/>
    </source>
</evidence>
<proteinExistence type="predicted"/>
<evidence type="ECO:0000256" key="1">
    <source>
        <dbReference type="SAM" id="MobiDB-lite"/>
    </source>
</evidence>
<organism evidence="4 5">
    <name type="scientific">Asterophora parasitica</name>
    <dbReference type="NCBI Taxonomy" id="117018"/>
    <lineage>
        <taxon>Eukaryota</taxon>
        <taxon>Fungi</taxon>
        <taxon>Dikarya</taxon>
        <taxon>Basidiomycota</taxon>
        <taxon>Agaricomycotina</taxon>
        <taxon>Agaricomycetes</taxon>
        <taxon>Agaricomycetidae</taxon>
        <taxon>Agaricales</taxon>
        <taxon>Tricholomatineae</taxon>
        <taxon>Lyophyllaceae</taxon>
        <taxon>Asterophora</taxon>
    </lineage>
</organism>
<feature type="domain" description="G-patch" evidence="3">
    <location>
        <begin position="339"/>
        <end position="391"/>
    </location>
</feature>
<dbReference type="Proteomes" id="UP000775547">
    <property type="component" value="Unassembled WGS sequence"/>
</dbReference>
<dbReference type="SUPFAM" id="SSF49879">
    <property type="entry name" value="SMAD/FHA domain"/>
    <property type="match status" value="1"/>
</dbReference>
<dbReference type="EMBL" id="JABCKV010000010">
    <property type="protein sequence ID" value="KAG5647420.1"/>
    <property type="molecule type" value="Genomic_DNA"/>
</dbReference>